<keyword evidence="15" id="KW-0547">Nucleotide-binding</keyword>
<dbReference type="Proteomes" id="UP001059041">
    <property type="component" value="Unassembled WGS sequence"/>
</dbReference>
<keyword evidence="16" id="KW-0418">Kinase</keyword>
<evidence type="ECO:0000256" key="2">
    <source>
        <dbReference type="ARBA" id="ARBA00004123"/>
    </source>
</evidence>
<evidence type="ECO:0000256" key="22">
    <source>
        <dbReference type="ARBA" id="ARBA00023163"/>
    </source>
</evidence>
<keyword evidence="24" id="KW-0807">Transducer</keyword>
<dbReference type="InterPro" id="IPR036322">
    <property type="entry name" value="WD40_repeat_dom_sf"/>
</dbReference>
<evidence type="ECO:0000256" key="33">
    <source>
        <dbReference type="SAM" id="MobiDB-lite"/>
    </source>
</evidence>
<keyword evidence="11 31" id="KW-0853">WD repeat</keyword>
<dbReference type="PANTHER" id="PTHR13129">
    <property type="entry name" value="VPRBP PROTEIN-RELATED"/>
    <property type="match status" value="1"/>
</dbReference>
<name>A0A9W7T3F8_TRIRA</name>
<accession>A0A9W7T3F8</accession>
<keyword evidence="20" id="KW-0007">Acetylation</keyword>
<comment type="similarity">
    <text evidence="5">Belongs to the VPRBP/DCAF1 family.</text>
</comment>
<keyword evidence="32" id="KW-0175">Coiled coil</keyword>
<dbReference type="InterPro" id="IPR016346">
    <property type="entry name" value="G-protein_beta_1-5"/>
</dbReference>
<feature type="compositionally biased region" description="Basic and acidic residues" evidence="33">
    <location>
        <begin position="511"/>
        <end position="521"/>
    </location>
</feature>
<dbReference type="SMART" id="SM00667">
    <property type="entry name" value="LisH"/>
    <property type="match status" value="1"/>
</dbReference>
<comment type="similarity">
    <text evidence="6">Belongs to the WD repeat G protein beta family.</text>
</comment>
<evidence type="ECO:0000256" key="13">
    <source>
        <dbReference type="ARBA" id="ARBA00022679"/>
    </source>
</evidence>
<keyword evidence="13" id="KW-0808">Transferase</keyword>
<feature type="compositionally biased region" description="Acidic residues" evidence="33">
    <location>
        <begin position="1723"/>
        <end position="1755"/>
    </location>
</feature>
<feature type="repeat" description="WD" evidence="31">
    <location>
        <begin position="138"/>
        <end position="178"/>
    </location>
</feature>
<evidence type="ECO:0000256" key="9">
    <source>
        <dbReference type="ARBA" id="ARBA00022527"/>
    </source>
</evidence>
<protein>
    <recommendedName>
        <fullName evidence="29">DDB1- and CUL4-associated factor 1</fullName>
        <ecNumber evidence="7">2.7.11.1</ecNumber>
    </recommendedName>
    <alternativeName>
        <fullName evidence="30">Serine/threonine-protein kinase VPRBP</fullName>
    </alternativeName>
</protein>
<comment type="subcellular location">
    <subcellularLocation>
        <location evidence="3">Cytoplasm</location>
        <location evidence="3">Cytoskeleton</location>
        <location evidence="3">Microtubule organizing center</location>
        <location evidence="3">Centrosome</location>
    </subcellularLocation>
    <subcellularLocation>
        <location evidence="2">Nucleus</location>
    </subcellularLocation>
</comment>
<evidence type="ECO:0000256" key="7">
    <source>
        <dbReference type="ARBA" id="ARBA00012513"/>
    </source>
</evidence>
<evidence type="ECO:0000256" key="32">
    <source>
        <dbReference type="SAM" id="Coils"/>
    </source>
</evidence>
<dbReference type="GO" id="GO:0080008">
    <property type="term" value="C:Cul4-RING E3 ubiquitin ligase complex"/>
    <property type="evidence" value="ECO:0007669"/>
    <property type="project" value="TreeGrafter"/>
</dbReference>
<keyword evidence="35" id="KW-1185">Reference proteome</keyword>
<feature type="compositionally biased region" description="Acidic residues" evidence="33">
    <location>
        <begin position="1790"/>
        <end position="1813"/>
    </location>
</feature>
<keyword evidence="8" id="KW-0963">Cytoplasm</keyword>
<dbReference type="GO" id="GO:0016567">
    <property type="term" value="P:protein ubiquitination"/>
    <property type="evidence" value="ECO:0007669"/>
    <property type="project" value="InterPro"/>
</dbReference>
<organism evidence="34 35">
    <name type="scientific">Triplophysa rosa</name>
    <name type="common">Cave loach</name>
    <dbReference type="NCBI Taxonomy" id="992332"/>
    <lineage>
        <taxon>Eukaryota</taxon>
        <taxon>Metazoa</taxon>
        <taxon>Chordata</taxon>
        <taxon>Craniata</taxon>
        <taxon>Vertebrata</taxon>
        <taxon>Euteleostomi</taxon>
        <taxon>Actinopterygii</taxon>
        <taxon>Neopterygii</taxon>
        <taxon>Teleostei</taxon>
        <taxon>Ostariophysi</taxon>
        <taxon>Cypriniformes</taxon>
        <taxon>Nemacheilidae</taxon>
        <taxon>Triplophysa</taxon>
    </lineage>
</organism>
<evidence type="ECO:0000256" key="28">
    <source>
        <dbReference type="ARBA" id="ARBA00063313"/>
    </source>
</evidence>
<comment type="function">
    <text evidence="1">Guanine nucleotide-binding proteins (G proteins) are involved as a modulator or transducer in various transmembrane signaling systems. The beta and gamma chains are required for the GTPase activity, for replacement of GDP by GTP, and for G protein-effector interaction.</text>
</comment>
<evidence type="ECO:0000256" key="3">
    <source>
        <dbReference type="ARBA" id="ARBA00004300"/>
    </source>
</evidence>
<evidence type="ECO:0000256" key="19">
    <source>
        <dbReference type="ARBA" id="ARBA00022853"/>
    </source>
</evidence>
<dbReference type="InterPro" id="IPR001632">
    <property type="entry name" value="WD40_G-protein_beta-like"/>
</dbReference>
<dbReference type="GO" id="GO:0007165">
    <property type="term" value="P:signal transduction"/>
    <property type="evidence" value="ECO:0007669"/>
    <property type="project" value="UniProtKB-KW"/>
</dbReference>
<dbReference type="Gene3D" id="2.130.10.10">
    <property type="entry name" value="YVTN repeat-like/Quinoprotein amine dehydrogenase"/>
    <property type="match status" value="2"/>
</dbReference>
<evidence type="ECO:0000256" key="30">
    <source>
        <dbReference type="ARBA" id="ARBA00078221"/>
    </source>
</evidence>
<evidence type="ECO:0000256" key="24">
    <source>
        <dbReference type="ARBA" id="ARBA00023224"/>
    </source>
</evidence>
<evidence type="ECO:0000256" key="26">
    <source>
        <dbReference type="ARBA" id="ARBA00047899"/>
    </source>
</evidence>
<evidence type="ECO:0000256" key="23">
    <source>
        <dbReference type="ARBA" id="ARBA00023212"/>
    </source>
</evidence>
<dbReference type="CDD" id="cd00200">
    <property type="entry name" value="WD40"/>
    <property type="match status" value="1"/>
</dbReference>
<dbReference type="PROSITE" id="PS50294">
    <property type="entry name" value="WD_REPEATS_REGION"/>
    <property type="match status" value="3"/>
</dbReference>
<keyword evidence="23" id="KW-0206">Cytoskeleton</keyword>
<evidence type="ECO:0000313" key="34">
    <source>
        <dbReference type="EMBL" id="KAI7789920.1"/>
    </source>
</evidence>
<evidence type="ECO:0000256" key="15">
    <source>
        <dbReference type="ARBA" id="ARBA00022741"/>
    </source>
</evidence>
<evidence type="ECO:0000256" key="25">
    <source>
        <dbReference type="ARBA" id="ARBA00023242"/>
    </source>
</evidence>
<proteinExistence type="inferred from homology"/>
<evidence type="ECO:0000256" key="27">
    <source>
        <dbReference type="ARBA" id="ARBA00048679"/>
    </source>
</evidence>
<dbReference type="InterPro" id="IPR016024">
    <property type="entry name" value="ARM-type_fold"/>
</dbReference>
<evidence type="ECO:0000256" key="14">
    <source>
        <dbReference type="ARBA" id="ARBA00022737"/>
    </source>
</evidence>
<dbReference type="InterPro" id="IPR033270">
    <property type="entry name" value="VPRBP/DCAF1"/>
</dbReference>
<keyword evidence="9" id="KW-0723">Serine/threonine-protein kinase</keyword>
<dbReference type="PROSITE" id="PS00678">
    <property type="entry name" value="WD_REPEATS_1"/>
    <property type="match status" value="1"/>
</dbReference>
<feature type="region of interest" description="Disordered" evidence="33">
    <location>
        <begin position="1230"/>
        <end position="1278"/>
    </location>
</feature>
<feature type="non-terminal residue" evidence="34">
    <location>
        <position position="1840"/>
    </location>
</feature>
<dbReference type="InterPro" id="IPR006594">
    <property type="entry name" value="LisH"/>
</dbReference>
<evidence type="ECO:0000256" key="18">
    <source>
        <dbReference type="ARBA" id="ARBA00022840"/>
    </source>
</evidence>
<evidence type="ECO:0000256" key="5">
    <source>
        <dbReference type="ARBA" id="ARBA00008845"/>
    </source>
</evidence>
<dbReference type="PROSITE" id="PS50896">
    <property type="entry name" value="LISH"/>
    <property type="match status" value="1"/>
</dbReference>
<dbReference type="EC" id="2.7.11.1" evidence="7"/>
<dbReference type="Pfam" id="PF25391">
    <property type="entry name" value="WD40_Gbeta"/>
    <property type="match status" value="1"/>
</dbReference>
<dbReference type="FunFam" id="2.130.10.10:FF:000055">
    <property type="entry name" value="DDB1 and CUL4-associated factor 1"/>
    <property type="match status" value="1"/>
</dbReference>
<dbReference type="InterPro" id="IPR019775">
    <property type="entry name" value="WD40_repeat_CS"/>
</dbReference>
<feature type="region of interest" description="Disordered" evidence="33">
    <location>
        <begin position="1292"/>
        <end position="1331"/>
    </location>
</feature>
<evidence type="ECO:0000256" key="6">
    <source>
        <dbReference type="ARBA" id="ARBA00009768"/>
    </source>
</evidence>
<evidence type="ECO:0000313" key="35">
    <source>
        <dbReference type="Proteomes" id="UP001059041"/>
    </source>
</evidence>
<dbReference type="GO" id="GO:0005524">
    <property type="term" value="F:ATP binding"/>
    <property type="evidence" value="ECO:0007669"/>
    <property type="project" value="UniProtKB-KW"/>
</dbReference>
<evidence type="ECO:0000256" key="20">
    <source>
        <dbReference type="ARBA" id="ARBA00022990"/>
    </source>
</evidence>
<evidence type="ECO:0000256" key="10">
    <source>
        <dbReference type="ARBA" id="ARBA00022553"/>
    </source>
</evidence>
<dbReference type="InterPro" id="IPR015943">
    <property type="entry name" value="WD40/YVTN_repeat-like_dom_sf"/>
</dbReference>
<evidence type="ECO:0000256" key="4">
    <source>
        <dbReference type="ARBA" id="ARBA00004906"/>
    </source>
</evidence>
<evidence type="ECO:0000256" key="16">
    <source>
        <dbReference type="ARBA" id="ARBA00022777"/>
    </source>
</evidence>
<feature type="repeat" description="WD" evidence="31">
    <location>
        <begin position="272"/>
        <end position="306"/>
    </location>
</feature>
<evidence type="ECO:0000256" key="29">
    <source>
        <dbReference type="ARBA" id="ARBA00071147"/>
    </source>
</evidence>
<dbReference type="InterPro" id="IPR020472">
    <property type="entry name" value="WD40_PAC1"/>
</dbReference>
<feature type="repeat" description="WD" evidence="31">
    <location>
        <begin position="179"/>
        <end position="220"/>
    </location>
</feature>
<keyword evidence="14" id="KW-0677">Repeat</keyword>
<dbReference type="SUPFAM" id="SSF50978">
    <property type="entry name" value="WD40 repeat-like"/>
    <property type="match status" value="2"/>
</dbReference>
<dbReference type="SUPFAM" id="SSF48371">
    <property type="entry name" value="ARM repeat"/>
    <property type="match status" value="1"/>
</dbReference>
<dbReference type="GO" id="GO:0004674">
    <property type="term" value="F:protein serine/threonine kinase activity"/>
    <property type="evidence" value="ECO:0007669"/>
    <property type="project" value="UniProtKB-KW"/>
</dbReference>
<evidence type="ECO:0000256" key="1">
    <source>
        <dbReference type="ARBA" id="ARBA00002002"/>
    </source>
</evidence>
<dbReference type="SMART" id="SM00320">
    <property type="entry name" value="WD40"/>
    <property type="match status" value="8"/>
</dbReference>
<dbReference type="PRINTS" id="PR00319">
    <property type="entry name" value="GPROTEINB"/>
</dbReference>
<dbReference type="GO" id="GO:0006325">
    <property type="term" value="P:chromatin organization"/>
    <property type="evidence" value="ECO:0007669"/>
    <property type="project" value="UniProtKB-KW"/>
</dbReference>
<reference evidence="34" key="1">
    <citation type="submission" date="2021-02" db="EMBL/GenBank/DDBJ databases">
        <title>Comparative genomics reveals that relaxation of natural selection precedes convergent phenotypic evolution of cavefish.</title>
        <authorList>
            <person name="Peng Z."/>
        </authorList>
    </citation>
    <scope>NUCLEOTIDE SEQUENCE</scope>
    <source>
        <tissue evidence="34">Muscle</tissue>
    </source>
</reference>
<evidence type="ECO:0000256" key="12">
    <source>
        <dbReference type="ARBA" id="ARBA00022581"/>
    </source>
</evidence>
<comment type="catalytic activity">
    <reaction evidence="26">
        <text>L-threonyl-[protein] + ATP = O-phospho-L-threonyl-[protein] + ADP + H(+)</text>
        <dbReference type="Rhea" id="RHEA:46608"/>
        <dbReference type="Rhea" id="RHEA-COMP:11060"/>
        <dbReference type="Rhea" id="RHEA-COMP:11605"/>
        <dbReference type="ChEBI" id="CHEBI:15378"/>
        <dbReference type="ChEBI" id="CHEBI:30013"/>
        <dbReference type="ChEBI" id="CHEBI:30616"/>
        <dbReference type="ChEBI" id="CHEBI:61977"/>
        <dbReference type="ChEBI" id="CHEBI:456216"/>
        <dbReference type="EC" id="2.7.11.1"/>
    </reaction>
</comment>
<evidence type="ECO:0000256" key="11">
    <source>
        <dbReference type="ARBA" id="ARBA00022574"/>
    </source>
</evidence>
<dbReference type="InterPro" id="IPR001680">
    <property type="entry name" value="WD40_rpt"/>
</dbReference>
<keyword evidence="10" id="KW-0597">Phosphoprotein</keyword>
<dbReference type="GO" id="GO:0005813">
    <property type="term" value="C:centrosome"/>
    <property type="evidence" value="ECO:0007669"/>
    <property type="project" value="UniProtKB-SubCell"/>
</dbReference>
<feature type="region of interest" description="Disordered" evidence="33">
    <location>
        <begin position="1721"/>
        <end position="1840"/>
    </location>
</feature>
<dbReference type="PROSITE" id="PS50082">
    <property type="entry name" value="WD_REPEATS_2"/>
    <property type="match status" value="5"/>
</dbReference>
<keyword evidence="12" id="KW-0945">Host-virus interaction</keyword>
<dbReference type="PANTHER" id="PTHR13129:SF4">
    <property type="entry name" value="DDB1- AND CUL4-ASSOCIATED FACTOR 1"/>
    <property type="match status" value="1"/>
</dbReference>
<comment type="caution">
    <text evidence="34">The sequence shown here is derived from an EMBL/GenBank/DDBJ whole genome shotgun (WGS) entry which is preliminary data.</text>
</comment>
<keyword evidence="18" id="KW-0067">ATP-binding</keyword>
<feature type="region of interest" description="Disordered" evidence="33">
    <location>
        <begin position="511"/>
        <end position="532"/>
    </location>
</feature>
<keyword evidence="21" id="KW-0805">Transcription regulation</keyword>
<dbReference type="PRINTS" id="PR00320">
    <property type="entry name" value="GPROTEINBRPT"/>
</dbReference>
<evidence type="ECO:0000256" key="31">
    <source>
        <dbReference type="PROSITE-ProRule" id="PRU00221"/>
    </source>
</evidence>
<dbReference type="EMBL" id="JAFHDT010000292">
    <property type="protein sequence ID" value="KAI7789920.1"/>
    <property type="molecule type" value="Genomic_DNA"/>
</dbReference>
<keyword evidence="25" id="KW-0539">Nucleus</keyword>
<feature type="repeat" description="WD" evidence="31">
    <location>
        <begin position="221"/>
        <end position="262"/>
    </location>
</feature>
<feature type="repeat" description="WD" evidence="31">
    <location>
        <begin position="50"/>
        <end position="91"/>
    </location>
</feature>
<comment type="catalytic activity">
    <reaction evidence="27">
        <text>L-seryl-[protein] + ATP = O-phospho-L-seryl-[protein] + ADP + H(+)</text>
        <dbReference type="Rhea" id="RHEA:17989"/>
        <dbReference type="Rhea" id="RHEA-COMP:9863"/>
        <dbReference type="Rhea" id="RHEA-COMP:11604"/>
        <dbReference type="ChEBI" id="CHEBI:15378"/>
        <dbReference type="ChEBI" id="CHEBI:29999"/>
        <dbReference type="ChEBI" id="CHEBI:30616"/>
        <dbReference type="ChEBI" id="CHEBI:83421"/>
        <dbReference type="ChEBI" id="CHEBI:456216"/>
        <dbReference type="EC" id="2.7.11.1"/>
    </reaction>
</comment>
<keyword evidence="22" id="KW-0804">Transcription</keyword>
<evidence type="ECO:0000256" key="17">
    <source>
        <dbReference type="ARBA" id="ARBA00022786"/>
    </source>
</evidence>
<comment type="pathway">
    <text evidence="4">Protein modification; protein ubiquitination.</text>
</comment>
<keyword evidence="19" id="KW-0156">Chromatin regulator</keyword>
<gene>
    <name evidence="34" type="ORF">IRJ41_016971</name>
</gene>
<feature type="region of interest" description="Disordered" evidence="33">
    <location>
        <begin position="586"/>
        <end position="605"/>
    </location>
</feature>
<dbReference type="GO" id="GO:0005634">
    <property type="term" value="C:nucleus"/>
    <property type="evidence" value="ECO:0007669"/>
    <property type="project" value="UniProtKB-SubCell"/>
</dbReference>
<keyword evidence="17" id="KW-0833">Ubl conjugation pathway</keyword>
<dbReference type="FunFam" id="2.130.10.10:FF:000007">
    <property type="entry name" value="Guanine nucleotide-binding protein G(I)/G(S)/G(T) subunit beta-1"/>
    <property type="match status" value="1"/>
</dbReference>
<evidence type="ECO:0000256" key="8">
    <source>
        <dbReference type="ARBA" id="ARBA00022490"/>
    </source>
</evidence>
<feature type="compositionally biased region" description="Acidic residues" evidence="33">
    <location>
        <begin position="1762"/>
        <end position="1783"/>
    </location>
</feature>
<feature type="coiled-coil region" evidence="32">
    <location>
        <begin position="3"/>
        <end position="30"/>
    </location>
</feature>
<comment type="subunit">
    <text evidence="28">Component of the DCX (DDB1-CUL4-X-box) E3 ubiquitin-protein ligase complex, named CUL4A-RBX1-DDB1-DCAF1/VPRBP complex. Interacts with DDB1; the interaction is direct. Also forms a ternary complex with DDA1 and DDB1. Interacts with NF2 (via FERM domain). Component of the EDVP complex, a E3 ligase complex containing DYRK2, EDD/UBR5, DDB1 and DCAF1. Interacts with DYRK2; the interaction is direct. Interacts with RAG1; the interaction is direct. Interacts with LLGL1 and LLGL2. Interacts with histone H3. Interacts with ESR1 and LATS1; probably recruited by LATS1 to promote ESR1 ubiquitination and ubiquitin-mediated proteasomal degradation. Directly interacts with TET1, TET2 and TET3 (via C-terminus). Interacts with CEP78; promoting DCAF1 localization to centrosomes.</text>
</comment>
<sequence>SELDQLRQEAEQLKTQIRDARKACADATLSQITANIEPVGRIQMRTRRTLRGHLAKIYAMHWGTDSRLLVSASQDGKLIIWDSYTTNKVHAIPLRSSWVMTCAYAPSGNYVACGGLDNICSIYNLKTREGNVRVSRELAGHTGYLSCCRFVDDNQIVTSSGDTTCALWDIETGQQTTTFAGHTGDVMSLSLAPDTRLFVSGACDASAKLWDVREGMCRQTFTGHESDINAICFFPNGNAFATGSDDATCRLFDLRADQELMVYSHDNIICGITSVAFSKSGRLLLAGYDDFNCNVWDALKADRAAALSTTPSDSEAECLCSLKMASGGGEGSVDSKAELSSLLEQWEREQQSGTNELLNILTKISELVERETEEYHKADPDPFDDRHPGRADPECMLGHLLKILFKNDDFMNALVNSYVMSSREVSLNTAACRLLLNIMPGLETAVVFQEKDGIVERLFKWAQTAEQPLRIYATGLLAGAMENQDIAANYREENSVLVPLMLQRLRELQDKDAENRRDGKRPLKSALPPLLPVDEEAVDGEFTHSVPHAPVEQKSSDTDPPLKSAGRCAGMKGQMKPAVALTLDSDEADPPAESAKNWRKKENGGKVKQKLNFTTPDLERSFSELSNSSWSEMSPWVIGNNYHLYPLTDGIEQRLILQYLTPLGEYQELLAVFMQLGARELLMHYMDLKQTNDVQLTFEALKYLASLLLHKKFAAEFVAHGGVQKLLEIPRPSMAATGVSLCLYYLAYNQDAMERVCMLPHSLLLEVVSYTLWLLECSHASGCCHATMFFSICFSFRAVLELFDKQDGLRRLVNLISTLEILNPEDQGALLSDDEIFSSRQTAKHTCMALRRYFEAHLAIKVEQVKQSLQRTEGGVTVHPQPYYKACSYTHEQVVEMVEFLVEYGPVRLYWEPAEVFHKLSCVQLLLQLISIACDWRTYYGRADTVRYALDILSILTVIPKTQLLLAENVPVLDESGSTISTVGMSIVLVVAEGEVFVNDAEIQKSALQVVINCVCAPDKRVSSISKFISGTPRRRLPQNHRVSESVLAKMWDVVQSNNGIKVLLSLLTIKMPITDADQIRALACKALVGLARSAAVRQIISKLPLFSSGQIQQLMKEPVLQDKRSEHVRFCKYAAELIERVSGKPLLIGTDVSFARLQRANVVAQSRISFPEKELLLLIRNHLLSKGLTDTAVVLTKEAELPMGLHAHASVLPFNPVSVSSPPPPAVAIPRTPRLTNGVTGRLGGHAPHTAPPQPRPSTSQALPPPPPATFHHSNGSPLIGRIVFSRERPSPCVSAGAKRPKVLRQKSDHGAFSQSPAVKKQLDRHLPSPPTLDSIITEYLREQHARCKNPVTTCPPFSLFTPHQCPEPKQRRQAPVNFTPRHTRRVVYPKYGGVDGGCFDRHLIFSRFRPISVFREAEEDESGFMCCAFSARERFLMLGTCTGQLKLYNVFSGQEEASYSCHNSAITHLEPSRDGSLLLTSASWSYPLSALWGMKSVFIMKHSFLDDHYVEFSKLSQDRVIGTKEHVAHIYDIQTGQKTLTLNNPDLANNYKRNCATFNPTDDLVLNDGVMWDVRTAQAIHKFDKFNMNISGVFHPNGLEVIINTEIWDLRTFHLLHTVPALDQCRIVFNNNGTVIYGAMLQADDEDDMMEQQMKSPFGSSFRTFDATDYKPIATIDVKRNIFDLCTDTKDCYLAVIENQDSINMDTVCRLYEVGRQRLAEEEEDEEDQEDDDQDEDDDDDDDTDDDIDDIDTDPLLAELENENNGEEDVEQDFSPSDDEEVARLLDEEAEDDDDDDDDEDDYEDSDDNERDVELVLDNTDSSDNSDLEDDIILALNE</sequence>
<evidence type="ECO:0000256" key="21">
    <source>
        <dbReference type="ARBA" id="ARBA00023015"/>
    </source>
</evidence>